<evidence type="ECO:0000313" key="2">
    <source>
        <dbReference type="EMBL" id="RBO94505.1"/>
    </source>
</evidence>
<name>A0A366DXA3_9NOCA</name>
<protein>
    <submittedName>
        <fullName evidence="2">Uncharacterized protein</fullName>
    </submittedName>
</protein>
<accession>A0A366DXA3</accession>
<organism evidence="2 3">
    <name type="scientific">Nocardia puris</name>
    <dbReference type="NCBI Taxonomy" id="208602"/>
    <lineage>
        <taxon>Bacteria</taxon>
        <taxon>Bacillati</taxon>
        <taxon>Actinomycetota</taxon>
        <taxon>Actinomycetes</taxon>
        <taxon>Mycobacteriales</taxon>
        <taxon>Nocardiaceae</taxon>
        <taxon>Nocardia</taxon>
    </lineage>
</organism>
<evidence type="ECO:0000313" key="3">
    <source>
        <dbReference type="Proteomes" id="UP000252586"/>
    </source>
</evidence>
<comment type="caution">
    <text evidence="2">The sequence shown here is derived from an EMBL/GenBank/DDBJ whole genome shotgun (WGS) entry which is preliminary data.</text>
</comment>
<reference evidence="2 3" key="1">
    <citation type="submission" date="2018-06" db="EMBL/GenBank/DDBJ databases">
        <title>Genomic Encyclopedia of Type Strains, Phase IV (KMG-IV): sequencing the most valuable type-strain genomes for metagenomic binning, comparative biology and taxonomic classification.</title>
        <authorList>
            <person name="Goeker M."/>
        </authorList>
    </citation>
    <scope>NUCLEOTIDE SEQUENCE [LARGE SCALE GENOMIC DNA]</scope>
    <source>
        <strain evidence="2 3">DSM 44599</strain>
    </source>
</reference>
<sequence>MQFEPDPADRTSSVSDMDTFVVHWPDPSPLESWWAAVMRGAVPGRRGSAPEGAPAGMKALAAVPDHATSAGGTPLRRDMVPHPSAADPKPPRRRAS</sequence>
<keyword evidence="3" id="KW-1185">Reference proteome</keyword>
<gene>
    <name evidence="2" type="ORF">DFR74_102928</name>
</gene>
<dbReference type="AlphaFoldDB" id="A0A366DXA3"/>
<feature type="region of interest" description="Disordered" evidence="1">
    <location>
        <begin position="63"/>
        <end position="96"/>
    </location>
</feature>
<dbReference type="EMBL" id="QNRE01000002">
    <property type="protein sequence ID" value="RBO94505.1"/>
    <property type="molecule type" value="Genomic_DNA"/>
</dbReference>
<dbReference type="Proteomes" id="UP000252586">
    <property type="component" value="Unassembled WGS sequence"/>
</dbReference>
<proteinExistence type="predicted"/>
<evidence type="ECO:0000256" key="1">
    <source>
        <dbReference type="SAM" id="MobiDB-lite"/>
    </source>
</evidence>